<feature type="transmembrane region" description="Helical" evidence="1">
    <location>
        <begin position="157"/>
        <end position="173"/>
    </location>
</feature>
<dbReference type="STRING" id="39962.Lmor_3128"/>
<evidence type="ECO:0000313" key="5">
    <source>
        <dbReference type="Proteomes" id="UP000254040"/>
    </source>
</evidence>
<keyword evidence="3" id="KW-0808">Transferase</keyword>
<accession>A0A378K2X2</accession>
<reference evidence="3 5" key="2">
    <citation type="submission" date="2018-06" db="EMBL/GenBank/DDBJ databases">
        <authorList>
            <consortium name="Pathogen Informatics"/>
            <person name="Doyle S."/>
        </authorList>
    </citation>
    <scope>NUCLEOTIDE SEQUENCE [LARGE SCALE GENOMIC DNA]</scope>
    <source>
        <strain evidence="3 5">NCTC12239</strain>
    </source>
</reference>
<dbReference type="Proteomes" id="UP000254040">
    <property type="component" value="Unassembled WGS sequence"/>
</dbReference>
<proteinExistence type="predicted"/>
<dbReference type="AlphaFoldDB" id="A0A378K2X2"/>
<dbReference type="GO" id="GO:0016020">
    <property type="term" value="C:membrane"/>
    <property type="evidence" value="ECO:0007669"/>
    <property type="project" value="InterPro"/>
</dbReference>
<dbReference type="EMBL" id="LNYN01000042">
    <property type="protein sequence ID" value="KTD31021.1"/>
    <property type="molecule type" value="Genomic_DNA"/>
</dbReference>
<keyword evidence="1" id="KW-1133">Transmembrane helix</keyword>
<dbReference type="OrthoDB" id="1034332at2"/>
<dbReference type="GO" id="GO:0008654">
    <property type="term" value="P:phospholipid biosynthetic process"/>
    <property type="evidence" value="ECO:0007669"/>
    <property type="project" value="InterPro"/>
</dbReference>
<name>A0A378K2X2_9GAMM</name>
<reference evidence="2 4" key="1">
    <citation type="submission" date="2015-11" db="EMBL/GenBank/DDBJ databases">
        <title>Genomic analysis of 38 Legionella species identifies large and diverse effector repertoires.</title>
        <authorList>
            <person name="Burstein D."/>
            <person name="Amaro F."/>
            <person name="Zusman T."/>
            <person name="Lifshitz Z."/>
            <person name="Cohen O."/>
            <person name="Gilbert J.A."/>
            <person name="Pupko T."/>
            <person name="Shuman H.A."/>
            <person name="Segal G."/>
        </authorList>
    </citation>
    <scope>NUCLEOTIDE SEQUENCE [LARGE SCALE GENOMIC DNA]</scope>
    <source>
        <strain evidence="2 4">ATCC 43877</strain>
    </source>
</reference>
<feature type="transmembrane region" description="Helical" evidence="1">
    <location>
        <begin position="117"/>
        <end position="136"/>
    </location>
</feature>
<evidence type="ECO:0000313" key="3">
    <source>
        <dbReference type="EMBL" id="STX63599.1"/>
    </source>
</evidence>
<dbReference type="Pfam" id="PF01066">
    <property type="entry name" value="CDP-OH_P_transf"/>
    <property type="match status" value="1"/>
</dbReference>
<keyword evidence="4" id="KW-1185">Reference proteome</keyword>
<protein>
    <submittedName>
        <fullName evidence="3">CDP-diacylglycerol--inositol 3-phosphatidyltransferase</fullName>
        <ecNumber evidence="3">2.7.8.11</ecNumber>
    </submittedName>
    <submittedName>
        <fullName evidence="2">Inner membrane protein YnbA</fullName>
    </submittedName>
</protein>
<dbReference type="EMBL" id="UGOG01000001">
    <property type="protein sequence ID" value="STX63599.1"/>
    <property type="molecule type" value="Genomic_DNA"/>
</dbReference>
<dbReference type="InterPro" id="IPR043130">
    <property type="entry name" value="CDP-OH_PTrfase_TM_dom"/>
</dbReference>
<organism evidence="3 5">
    <name type="scientific">Legionella moravica</name>
    <dbReference type="NCBI Taxonomy" id="39962"/>
    <lineage>
        <taxon>Bacteria</taxon>
        <taxon>Pseudomonadati</taxon>
        <taxon>Pseudomonadota</taxon>
        <taxon>Gammaproteobacteria</taxon>
        <taxon>Legionellales</taxon>
        <taxon>Legionellaceae</taxon>
        <taxon>Legionella</taxon>
    </lineage>
</organism>
<dbReference type="Proteomes" id="UP000054985">
    <property type="component" value="Unassembled WGS sequence"/>
</dbReference>
<dbReference type="GO" id="GO:0003881">
    <property type="term" value="F:CDP-diacylglycerol-inositol 3-phosphatidyltransferase activity"/>
    <property type="evidence" value="ECO:0007669"/>
    <property type="project" value="UniProtKB-EC"/>
</dbReference>
<dbReference type="EC" id="2.7.8.11" evidence="3"/>
<sequence>MNERREINSRNTSWAQAIANVLAKTQITPNQISILSIFMSLLAFIAFYYSFNYPLLLLVAVFFIQMRLLCNLFDGMVAVEYKKKSSLGDIFNDLPDRFADLFIILGFSYSVQNMPFAVQLGWLCVVISMMTAYIRVLGRSLGTKTYFSGPMAKQHRMFVCSLCAVVQYVVYLMNGHFPIIYCGLYVIALGSIITCFNRLDKISSEIKLTQSRWSREVAY</sequence>
<dbReference type="InterPro" id="IPR000462">
    <property type="entry name" value="CDP-OH_P_trans"/>
</dbReference>
<gene>
    <name evidence="3" type="primary">pgsA1</name>
    <name evidence="2" type="synonym">ynbA</name>
    <name evidence="2" type="ORF">Lmor_3128</name>
    <name evidence="3" type="ORF">NCTC12239_02547</name>
</gene>
<keyword evidence="1" id="KW-0812">Transmembrane</keyword>
<feature type="transmembrane region" description="Helical" evidence="1">
    <location>
        <begin position="179"/>
        <end position="199"/>
    </location>
</feature>
<evidence type="ECO:0000256" key="1">
    <source>
        <dbReference type="SAM" id="Phobius"/>
    </source>
</evidence>
<dbReference type="RefSeq" id="WP_035922239.1">
    <property type="nucleotide sequence ID" value="NZ_CAAAJG010000020.1"/>
</dbReference>
<dbReference type="Gene3D" id="1.20.120.1760">
    <property type="match status" value="1"/>
</dbReference>
<evidence type="ECO:0000313" key="2">
    <source>
        <dbReference type="EMBL" id="KTD31021.1"/>
    </source>
</evidence>
<keyword evidence="1" id="KW-0472">Membrane</keyword>
<evidence type="ECO:0000313" key="4">
    <source>
        <dbReference type="Proteomes" id="UP000054985"/>
    </source>
</evidence>